<proteinExistence type="predicted"/>
<sequence length="61" mass="6739">MHCTAQYGQVVRTTRVEGSRLGKGALDMGAPWQETGDESRPNLQLVNKFVDDLHRNGALRG</sequence>
<organism evidence="1 2">
    <name type="scientific">Deinococcus aetherius</name>
    <dbReference type="NCBI Taxonomy" id="200252"/>
    <lineage>
        <taxon>Bacteria</taxon>
        <taxon>Thermotogati</taxon>
        <taxon>Deinococcota</taxon>
        <taxon>Deinococci</taxon>
        <taxon>Deinococcales</taxon>
        <taxon>Deinococcaceae</taxon>
        <taxon>Deinococcus</taxon>
    </lineage>
</organism>
<evidence type="ECO:0000313" key="1">
    <source>
        <dbReference type="EMBL" id="BDP41065.1"/>
    </source>
</evidence>
<accession>A0ABN6RCG5</accession>
<evidence type="ECO:0000313" key="2">
    <source>
        <dbReference type="Proteomes" id="UP001064971"/>
    </source>
</evidence>
<keyword evidence="2" id="KW-1185">Reference proteome</keyword>
<reference evidence="1" key="1">
    <citation type="submission" date="2022-07" db="EMBL/GenBank/DDBJ databases">
        <title>Complete Genome Sequence of the Radioresistant Bacterium Deinococcus aetherius ST0316, Isolated from the Air Dust collected in Lower Stratosphere above Japan.</title>
        <authorList>
            <person name="Satoh K."/>
            <person name="Hagiwara K."/>
            <person name="Katsumata K."/>
            <person name="Kubo A."/>
            <person name="Yokobori S."/>
            <person name="Yamagishi A."/>
            <person name="Oono Y."/>
            <person name="Narumi I."/>
        </authorList>
    </citation>
    <scope>NUCLEOTIDE SEQUENCE</scope>
    <source>
        <strain evidence="1">ST0316</strain>
    </source>
</reference>
<gene>
    <name evidence="1" type="ORF">DAETH_10340</name>
</gene>
<protein>
    <submittedName>
        <fullName evidence="1">Uncharacterized protein</fullName>
    </submittedName>
</protein>
<name>A0ABN6RCG5_9DEIO</name>
<dbReference type="EMBL" id="AP026560">
    <property type="protein sequence ID" value="BDP41065.1"/>
    <property type="molecule type" value="Genomic_DNA"/>
</dbReference>
<dbReference type="Proteomes" id="UP001064971">
    <property type="component" value="Chromosome"/>
</dbReference>